<proteinExistence type="predicted"/>
<reference evidence="1 2" key="1">
    <citation type="submission" date="2016-11" db="EMBL/GenBank/DDBJ databases">
        <authorList>
            <person name="Jaros S."/>
            <person name="Januszkiewicz K."/>
            <person name="Wedrychowicz H."/>
        </authorList>
    </citation>
    <scope>NUCLEOTIDE SEQUENCE [LARGE SCALE GENOMIC DNA]</scope>
    <source>
        <strain evidence="1 2">DSM 3089</strain>
    </source>
</reference>
<organism evidence="1 2">
    <name type="scientific">Clostridium collagenovorans DSM 3089</name>
    <dbReference type="NCBI Taxonomy" id="1121306"/>
    <lineage>
        <taxon>Bacteria</taxon>
        <taxon>Bacillati</taxon>
        <taxon>Bacillota</taxon>
        <taxon>Clostridia</taxon>
        <taxon>Eubacteriales</taxon>
        <taxon>Clostridiaceae</taxon>
        <taxon>Clostridium</taxon>
    </lineage>
</organism>
<accession>A0A1M5YLF2</accession>
<dbReference type="Proteomes" id="UP000184526">
    <property type="component" value="Unassembled WGS sequence"/>
</dbReference>
<dbReference type="AlphaFoldDB" id="A0A1M5YLF2"/>
<keyword evidence="2" id="KW-1185">Reference proteome</keyword>
<name>A0A1M5YLF2_9CLOT</name>
<evidence type="ECO:0000313" key="2">
    <source>
        <dbReference type="Proteomes" id="UP000184526"/>
    </source>
</evidence>
<evidence type="ECO:0000313" key="1">
    <source>
        <dbReference type="EMBL" id="SHI12895.1"/>
    </source>
</evidence>
<dbReference type="EMBL" id="FQXP01000019">
    <property type="protein sequence ID" value="SHI12895.1"/>
    <property type="molecule type" value="Genomic_DNA"/>
</dbReference>
<gene>
    <name evidence="1" type="ORF">SAMN02745196_03070</name>
</gene>
<protein>
    <submittedName>
        <fullName evidence="1">Uncharacterized protein</fullName>
    </submittedName>
</protein>
<sequence length="61" mass="7494">MELRHVHYKILNKIRNSEEPYRLVEETNKEDELALRDLIDEDYVKKEIFTGKLKINEEKFE</sequence>
<dbReference type="RefSeq" id="WP_072832849.1">
    <property type="nucleotide sequence ID" value="NZ_FQXP01000019.1"/>
</dbReference>